<dbReference type="EMBL" id="GEBQ01024153">
    <property type="protein sequence ID" value="JAT15824.1"/>
    <property type="molecule type" value="Transcribed_RNA"/>
</dbReference>
<accession>A0A1B6KX46</accession>
<dbReference type="EMBL" id="GEBQ01019761">
    <property type="protein sequence ID" value="JAT20216.1"/>
    <property type="molecule type" value="Transcribed_RNA"/>
</dbReference>
<gene>
    <name evidence="3" type="ORF">g.3625</name>
    <name evidence="2" type="ORF">g.3626</name>
</gene>
<proteinExistence type="predicted"/>
<feature type="compositionally biased region" description="Polar residues" evidence="1">
    <location>
        <begin position="96"/>
        <end position="107"/>
    </location>
</feature>
<sequence length="117" mass="12535">MEGSKSGGNKKPTLKDEVSRNRVVDETVVEILEAGVELEVQNVLTATDCSLPSCSHRADVNKSDQDLASVPEPAQEPVGSNLTNDTLEERVHIPETTPNGQDPSNISLPIPNIVFSS</sequence>
<feature type="region of interest" description="Disordered" evidence="1">
    <location>
        <begin position="53"/>
        <end position="117"/>
    </location>
</feature>
<organism evidence="2">
    <name type="scientific">Graphocephala atropunctata</name>
    <dbReference type="NCBI Taxonomy" id="36148"/>
    <lineage>
        <taxon>Eukaryota</taxon>
        <taxon>Metazoa</taxon>
        <taxon>Ecdysozoa</taxon>
        <taxon>Arthropoda</taxon>
        <taxon>Hexapoda</taxon>
        <taxon>Insecta</taxon>
        <taxon>Pterygota</taxon>
        <taxon>Neoptera</taxon>
        <taxon>Paraneoptera</taxon>
        <taxon>Hemiptera</taxon>
        <taxon>Auchenorrhyncha</taxon>
        <taxon>Membracoidea</taxon>
        <taxon>Cicadellidae</taxon>
        <taxon>Cicadellinae</taxon>
        <taxon>Cicadellini</taxon>
        <taxon>Graphocephala</taxon>
    </lineage>
</organism>
<dbReference type="AlphaFoldDB" id="A0A1B6KX46"/>
<name>A0A1B6KX46_9HEMI</name>
<feature type="compositionally biased region" description="Basic and acidic residues" evidence="1">
    <location>
        <begin position="56"/>
        <end position="65"/>
    </location>
</feature>
<evidence type="ECO:0000256" key="1">
    <source>
        <dbReference type="SAM" id="MobiDB-lite"/>
    </source>
</evidence>
<feature type="non-terminal residue" evidence="2">
    <location>
        <position position="117"/>
    </location>
</feature>
<reference evidence="2" key="1">
    <citation type="submission" date="2015-11" db="EMBL/GenBank/DDBJ databases">
        <title>De novo transcriptome assembly of four potential Pierce s Disease insect vectors from Arizona vineyards.</title>
        <authorList>
            <person name="Tassone E.E."/>
        </authorList>
    </citation>
    <scope>NUCLEOTIDE SEQUENCE</scope>
</reference>
<evidence type="ECO:0000313" key="3">
    <source>
        <dbReference type="EMBL" id="JAT20216.1"/>
    </source>
</evidence>
<evidence type="ECO:0000313" key="2">
    <source>
        <dbReference type="EMBL" id="JAT15824.1"/>
    </source>
</evidence>
<protein>
    <submittedName>
        <fullName evidence="2">Uncharacterized protein</fullName>
    </submittedName>
</protein>